<dbReference type="RefSeq" id="WP_132746283.1">
    <property type="nucleotide sequence ID" value="NZ_SLXK01000015.1"/>
</dbReference>
<organism evidence="1 2">
    <name type="scientific">Scopulibacillus darangshiensis</name>
    <dbReference type="NCBI Taxonomy" id="442528"/>
    <lineage>
        <taxon>Bacteria</taxon>
        <taxon>Bacillati</taxon>
        <taxon>Bacillota</taxon>
        <taxon>Bacilli</taxon>
        <taxon>Bacillales</taxon>
        <taxon>Sporolactobacillaceae</taxon>
        <taxon>Scopulibacillus</taxon>
    </lineage>
</organism>
<reference evidence="1 2" key="1">
    <citation type="submission" date="2019-03" db="EMBL/GenBank/DDBJ databases">
        <title>Genomic Encyclopedia of Type Strains, Phase IV (KMG-IV): sequencing the most valuable type-strain genomes for metagenomic binning, comparative biology and taxonomic classification.</title>
        <authorList>
            <person name="Goeker M."/>
        </authorList>
    </citation>
    <scope>NUCLEOTIDE SEQUENCE [LARGE SCALE GENOMIC DNA]</scope>
    <source>
        <strain evidence="1 2">DSM 19377</strain>
    </source>
</reference>
<sequence>MRLIAEIGDKAELDEFSKKLSHDRDAIHLSLEFDGIMKERGIKLSLDEVHFTQASFAFWNIQEQMITPMAHCAPAGFGKSTMLELWGAYNGKHKSSLWGAIVAKPKVEQVIEFTNKINSQTNGTARAILGKGQFETDKEYKEQFKFQESAPLLVMTHKMLEVLVSQGRLPQFSKWIDGEGNARRRTTLIIDERPMFAETSTLTPSTIEKLIDLVRGVSLASSGREKAYYADIQKVAEKLKTELKKPIQKDSRTVYTVPAIDPLWEVPNELANDWMKNIDILGNEHTLLGIFEEAIKRGGTCQVSGSEGNVGTSLIIGRQIWQNVTYMNTHILDGTAMGDMNYGFRPFNKIAPVIPESAYQGTTIKNCYKHNLGKQFFKNNVKAIDKTVQLAKELCKEHKTLLVVVYKKLYDEYNKKLAKEMALGKIELKYFDDERSTNSYSHCDGILFLGIHRKAVGYYPEITKVVTGDEVNADYATSGGLKFKNEPVQEYFISDQLTDRLQGIARTRNYKSEVSTTVYMFSMDKELPEKVIEEFDGAQLEEWGLPFSLTDEAKRKKKSIDYYMDYLRAGDFSGDGVKCSYIYKEALEIERTTFARIKKAPEVFDLMNELGIAYNSKGTRIVKLQK</sequence>
<name>A0A4R2P286_9BACL</name>
<evidence type="ECO:0000313" key="2">
    <source>
        <dbReference type="Proteomes" id="UP000295416"/>
    </source>
</evidence>
<keyword evidence="2" id="KW-1185">Reference proteome</keyword>
<dbReference type="EMBL" id="SLXK01000015">
    <property type="protein sequence ID" value="TCP28790.1"/>
    <property type="molecule type" value="Genomic_DNA"/>
</dbReference>
<comment type="caution">
    <text evidence="1">The sequence shown here is derived from an EMBL/GenBank/DDBJ whole genome shotgun (WGS) entry which is preliminary data.</text>
</comment>
<accession>A0A4R2P286</accession>
<dbReference type="AlphaFoldDB" id="A0A4R2P286"/>
<proteinExistence type="predicted"/>
<dbReference type="SUPFAM" id="SSF52540">
    <property type="entry name" value="P-loop containing nucleoside triphosphate hydrolases"/>
    <property type="match status" value="1"/>
</dbReference>
<dbReference type="InterPro" id="IPR027417">
    <property type="entry name" value="P-loop_NTPase"/>
</dbReference>
<evidence type="ECO:0000313" key="1">
    <source>
        <dbReference type="EMBL" id="TCP28790.1"/>
    </source>
</evidence>
<dbReference type="Proteomes" id="UP000295416">
    <property type="component" value="Unassembled WGS sequence"/>
</dbReference>
<dbReference type="OrthoDB" id="2958653at2"/>
<protein>
    <submittedName>
        <fullName evidence="1">Uncharacterized protein</fullName>
    </submittedName>
</protein>
<gene>
    <name evidence="1" type="ORF">EV207_11515</name>
</gene>